<feature type="region of interest" description="Disordered" evidence="1">
    <location>
        <begin position="70"/>
        <end position="108"/>
    </location>
</feature>
<gene>
    <name evidence="3" type="ORF">ACH5RR_026467</name>
</gene>
<reference evidence="3 4" key="1">
    <citation type="submission" date="2024-11" db="EMBL/GenBank/DDBJ databases">
        <title>A near-complete genome assembly of Cinchona calisaya.</title>
        <authorList>
            <person name="Lian D.C."/>
            <person name="Zhao X.W."/>
            <person name="Wei L."/>
        </authorList>
    </citation>
    <scope>NUCLEOTIDE SEQUENCE [LARGE SCALE GENOMIC DNA]</scope>
    <source>
        <tissue evidence="3">Nenye</tissue>
    </source>
</reference>
<accession>A0ABD2Z631</accession>
<evidence type="ECO:0000313" key="4">
    <source>
        <dbReference type="Proteomes" id="UP001630127"/>
    </source>
</evidence>
<comment type="caution">
    <text evidence="3">The sequence shown here is derived from an EMBL/GenBank/DDBJ whole genome shotgun (WGS) entry which is preliminary data.</text>
</comment>
<name>A0ABD2Z631_9GENT</name>
<feature type="compositionally biased region" description="Polar residues" evidence="1">
    <location>
        <begin position="82"/>
        <end position="108"/>
    </location>
</feature>
<evidence type="ECO:0000256" key="2">
    <source>
        <dbReference type="SAM" id="Phobius"/>
    </source>
</evidence>
<feature type="compositionally biased region" description="Low complexity" evidence="1">
    <location>
        <begin position="70"/>
        <end position="81"/>
    </location>
</feature>
<organism evidence="3 4">
    <name type="scientific">Cinchona calisaya</name>
    <dbReference type="NCBI Taxonomy" id="153742"/>
    <lineage>
        <taxon>Eukaryota</taxon>
        <taxon>Viridiplantae</taxon>
        <taxon>Streptophyta</taxon>
        <taxon>Embryophyta</taxon>
        <taxon>Tracheophyta</taxon>
        <taxon>Spermatophyta</taxon>
        <taxon>Magnoliopsida</taxon>
        <taxon>eudicotyledons</taxon>
        <taxon>Gunneridae</taxon>
        <taxon>Pentapetalae</taxon>
        <taxon>asterids</taxon>
        <taxon>lamiids</taxon>
        <taxon>Gentianales</taxon>
        <taxon>Rubiaceae</taxon>
        <taxon>Cinchonoideae</taxon>
        <taxon>Cinchoneae</taxon>
        <taxon>Cinchona</taxon>
    </lineage>
</organism>
<proteinExistence type="predicted"/>
<evidence type="ECO:0000313" key="3">
    <source>
        <dbReference type="EMBL" id="KAL3513750.1"/>
    </source>
</evidence>
<evidence type="ECO:0000256" key="1">
    <source>
        <dbReference type="SAM" id="MobiDB-lite"/>
    </source>
</evidence>
<feature type="transmembrane region" description="Helical" evidence="2">
    <location>
        <begin position="29"/>
        <end position="51"/>
    </location>
</feature>
<sequence>MLNFVSSQNHLKSYVVGILKKRHFALVEVFIMSGSSSKCLLFSILLALILISSEASSRFPKHMWEQMLPKKLPSPSSAPSKGSNFVATSSTDIESQRKLPSSSDDGKI</sequence>
<dbReference type="Proteomes" id="UP001630127">
    <property type="component" value="Unassembled WGS sequence"/>
</dbReference>
<dbReference type="EMBL" id="JBJUIK010000011">
    <property type="protein sequence ID" value="KAL3513750.1"/>
    <property type="molecule type" value="Genomic_DNA"/>
</dbReference>
<keyword evidence="2" id="KW-0472">Membrane</keyword>
<protein>
    <submittedName>
        <fullName evidence="3">Uncharacterized protein</fullName>
    </submittedName>
</protein>
<dbReference type="AlphaFoldDB" id="A0ABD2Z631"/>
<keyword evidence="4" id="KW-1185">Reference proteome</keyword>
<keyword evidence="2" id="KW-1133">Transmembrane helix</keyword>
<keyword evidence="2" id="KW-0812">Transmembrane</keyword>